<dbReference type="InterPro" id="IPR011989">
    <property type="entry name" value="ARM-like"/>
</dbReference>
<comment type="caution">
    <text evidence="3">The sequence shown here is derived from an EMBL/GenBank/DDBJ whole genome shotgun (WGS) entry which is preliminary data.</text>
</comment>
<dbReference type="InterPro" id="IPR016024">
    <property type="entry name" value="ARM-type_fold"/>
</dbReference>
<dbReference type="SMART" id="SM00185">
    <property type="entry name" value="ARM"/>
    <property type="match status" value="6"/>
</dbReference>
<dbReference type="EMBL" id="CAXLJL010000490">
    <property type="protein sequence ID" value="CAL5138507.1"/>
    <property type="molecule type" value="Genomic_DNA"/>
</dbReference>
<dbReference type="PANTHER" id="PTHR46241">
    <property type="entry name" value="ARMADILLO REPEAT-CONTAINING PROTEIN 4 ARMC4"/>
    <property type="match status" value="1"/>
</dbReference>
<organism evidence="3 4">
    <name type="scientific">Calicophoron daubneyi</name>
    <name type="common">Rumen fluke</name>
    <name type="synonym">Paramphistomum daubneyi</name>
    <dbReference type="NCBI Taxonomy" id="300641"/>
    <lineage>
        <taxon>Eukaryota</taxon>
        <taxon>Metazoa</taxon>
        <taxon>Spiralia</taxon>
        <taxon>Lophotrochozoa</taxon>
        <taxon>Platyhelminthes</taxon>
        <taxon>Trematoda</taxon>
        <taxon>Digenea</taxon>
        <taxon>Plagiorchiida</taxon>
        <taxon>Pronocephalata</taxon>
        <taxon>Paramphistomoidea</taxon>
        <taxon>Paramphistomidae</taxon>
        <taxon>Calicophoron</taxon>
    </lineage>
</organism>
<feature type="region of interest" description="Disordered" evidence="2">
    <location>
        <begin position="1"/>
        <end position="42"/>
    </location>
</feature>
<sequence length="921" mass="102295">MESDFSLPPIRHSPLTRSQNNSVLFPKQSPPDVNSFPVTRGPHKSISLTRSLLKNSESGSIGKLDLPGRHEDDGSGRWANNKTNDGALLKKIKKTRYTDFITIDRLRHPVAQRSAFTDFYKLNMSSLQNELKETLDGETGEMEDSPFAQEMAEELRRKDFEEFIILRSTNTMEMGHLYLKILKLFRLISVTNEQGTLIVLLSLIRLVKRSPEVVQAVEESDGIVVLLNLLECKVTTVQLATMKLLASLFQVMYLRRMAIAYGAVQVLVDLLLETEDDITAMASDLLASLALLKEATGLISKTKGIQHLVCLLNVTSSQTKAAERQILSRDKRMRRHSLSAEVDFRMEEDAARSDRVLISVATALWRFSHSPTNRKIMQRAGIMLIIRRLIHRKNEKLLVPILGILQGCANDAAFRLSIRTEGILKFLIDHLDKSELHVKLQCSKTLYFCVDDDQTKEAVRTLNGIEALASIVKSQTAEASQLLRLGWLDFGNDRSTVDRMSYREENTSAAEGSGKSPETPGESNVRISRLRLSGPGGTQIRSASGGSRSSIGKEDDSLTFQLLHTVLATLWKCCSLRTNLLALYSTGATEYVIKIVDLLPPYLTKYRQPLCVISPRLQKISMLERVCAIDMHCLARLAQHPKVHRDLLGKVRSLKNLITLLSHFSTEILIPTISAIASMAVNAQLAEVLTGENCFRYLFSLSFHSDSQVRKAALRAVHAFLKNADDKTALLRPVSSSLGYFIQALSNDYYSLLKAYKKSTEELEELLSTLCLVVAEIASAEPGRSVLAELGIVPFLVHITAVAKMECLQVGVSAAITQFASIPNMIKAFREKEFLGCLIEFVRKGGPELQFNAVRALDILSADQTICSTIRSLDITSVFLQLTCTGSHELQEAAAHVIGRMARLNLSPARVIATVSSDEGL</sequence>
<dbReference type="PANTHER" id="PTHR46241:SF1">
    <property type="entry name" value="OUTER DYNEIN ARM-DOCKING COMPLEX SUBUNIT 2"/>
    <property type="match status" value="1"/>
</dbReference>
<feature type="compositionally biased region" description="Low complexity" evidence="2">
    <location>
        <begin position="540"/>
        <end position="550"/>
    </location>
</feature>
<dbReference type="SUPFAM" id="SSF48371">
    <property type="entry name" value="ARM repeat"/>
    <property type="match status" value="2"/>
</dbReference>
<accession>A0AAV2TM37</accession>
<dbReference type="InterPro" id="IPR000225">
    <property type="entry name" value="Armadillo"/>
</dbReference>
<gene>
    <name evidence="3" type="ORF">CDAUBV1_LOCUS13338</name>
</gene>
<feature type="compositionally biased region" description="Basic and acidic residues" evidence="2">
    <location>
        <begin position="66"/>
        <end position="75"/>
    </location>
</feature>
<proteinExistence type="predicted"/>
<dbReference type="Proteomes" id="UP001497525">
    <property type="component" value="Unassembled WGS sequence"/>
</dbReference>
<name>A0AAV2TM37_CALDB</name>
<evidence type="ECO:0000256" key="2">
    <source>
        <dbReference type="SAM" id="MobiDB-lite"/>
    </source>
</evidence>
<feature type="region of interest" description="Disordered" evidence="2">
    <location>
        <begin position="503"/>
        <end position="551"/>
    </location>
</feature>
<protein>
    <submittedName>
        <fullName evidence="3">Uncharacterized protein</fullName>
    </submittedName>
</protein>
<reference evidence="3" key="1">
    <citation type="submission" date="2024-06" db="EMBL/GenBank/DDBJ databases">
        <authorList>
            <person name="Liu X."/>
            <person name="Lenzi L."/>
            <person name="Haldenby T S."/>
            <person name="Uol C."/>
        </authorList>
    </citation>
    <scope>NUCLEOTIDE SEQUENCE</scope>
</reference>
<dbReference type="AlphaFoldDB" id="A0AAV2TM37"/>
<evidence type="ECO:0000313" key="4">
    <source>
        <dbReference type="Proteomes" id="UP001497525"/>
    </source>
</evidence>
<evidence type="ECO:0000313" key="3">
    <source>
        <dbReference type="EMBL" id="CAL5138507.1"/>
    </source>
</evidence>
<evidence type="ECO:0000256" key="1">
    <source>
        <dbReference type="PROSITE-ProRule" id="PRU00259"/>
    </source>
</evidence>
<feature type="region of interest" description="Disordered" evidence="2">
    <location>
        <begin position="58"/>
        <end position="79"/>
    </location>
</feature>
<dbReference type="PROSITE" id="PS50176">
    <property type="entry name" value="ARM_REPEAT"/>
    <property type="match status" value="1"/>
</dbReference>
<dbReference type="Gene3D" id="1.25.10.10">
    <property type="entry name" value="Leucine-rich Repeat Variant"/>
    <property type="match status" value="3"/>
</dbReference>
<feature type="repeat" description="ARM" evidence="1">
    <location>
        <begin position="262"/>
        <end position="304"/>
    </location>
</feature>